<dbReference type="EMBL" id="PYAU01000001">
    <property type="protein sequence ID" value="PSL36432.1"/>
    <property type="molecule type" value="Genomic_DNA"/>
</dbReference>
<feature type="transmembrane region" description="Helical" evidence="1">
    <location>
        <begin position="47"/>
        <end position="63"/>
    </location>
</feature>
<gene>
    <name evidence="3" type="ORF">CLV49_0022</name>
</gene>
<feature type="domain" description="CAAX prenyl protease 2/Lysostaphin resistance protein A-like" evidence="2">
    <location>
        <begin position="172"/>
        <end position="262"/>
    </location>
</feature>
<evidence type="ECO:0000313" key="4">
    <source>
        <dbReference type="Proteomes" id="UP000241203"/>
    </source>
</evidence>
<dbReference type="GO" id="GO:0080120">
    <property type="term" value="P:CAAX-box protein maturation"/>
    <property type="evidence" value="ECO:0007669"/>
    <property type="project" value="UniProtKB-ARBA"/>
</dbReference>
<keyword evidence="1" id="KW-1133">Transmembrane helix</keyword>
<dbReference type="GO" id="GO:0004175">
    <property type="term" value="F:endopeptidase activity"/>
    <property type="evidence" value="ECO:0007669"/>
    <property type="project" value="UniProtKB-ARBA"/>
</dbReference>
<evidence type="ECO:0000256" key="1">
    <source>
        <dbReference type="SAM" id="Phobius"/>
    </source>
</evidence>
<keyword evidence="1" id="KW-0472">Membrane</keyword>
<dbReference type="Pfam" id="PF02517">
    <property type="entry name" value="Rce1-like"/>
    <property type="match status" value="1"/>
</dbReference>
<accession>A0A2P8GR53</accession>
<feature type="transmembrane region" description="Helical" evidence="1">
    <location>
        <begin position="95"/>
        <end position="116"/>
    </location>
</feature>
<feature type="transmembrane region" description="Helical" evidence="1">
    <location>
        <begin position="23"/>
        <end position="41"/>
    </location>
</feature>
<feature type="transmembrane region" description="Helical" evidence="1">
    <location>
        <begin position="136"/>
        <end position="155"/>
    </location>
</feature>
<comment type="caution">
    <text evidence="3">The sequence shown here is derived from an EMBL/GenBank/DDBJ whole genome shotgun (WGS) entry which is preliminary data.</text>
</comment>
<keyword evidence="1" id="KW-0812">Transmembrane</keyword>
<feature type="transmembrane region" description="Helical" evidence="1">
    <location>
        <begin position="249"/>
        <end position="268"/>
    </location>
</feature>
<feature type="transmembrane region" description="Helical" evidence="1">
    <location>
        <begin position="175"/>
        <end position="198"/>
    </location>
</feature>
<reference evidence="3 4" key="1">
    <citation type="submission" date="2018-03" db="EMBL/GenBank/DDBJ databases">
        <title>Genomic Encyclopedia of Archaeal and Bacterial Type Strains, Phase II (KMG-II): from individual species to whole genera.</title>
        <authorList>
            <person name="Goeker M."/>
        </authorList>
    </citation>
    <scope>NUCLEOTIDE SEQUENCE [LARGE SCALE GENOMIC DNA]</scope>
    <source>
        <strain evidence="3 4">DSM 21548</strain>
    </source>
</reference>
<feature type="transmembrane region" description="Helical" evidence="1">
    <location>
        <begin position="210"/>
        <end position="237"/>
    </location>
</feature>
<dbReference type="RefSeq" id="WP_341810368.1">
    <property type="nucleotide sequence ID" value="NZ_PYAU01000001.1"/>
</dbReference>
<dbReference type="Proteomes" id="UP000241203">
    <property type="component" value="Unassembled WGS sequence"/>
</dbReference>
<feature type="transmembrane region" description="Helical" evidence="1">
    <location>
        <begin position="70"/>
        <end position="89"/>
    </location>
</feature>
<dbReference type="AlphaFoldDB" id="A0A2P8GR53"/>
<sequence>MTDTTLSGSAATNAGNGTMSDRLIRLVPGVLLSLSGFLLFGVHWRPWAYLVLLAAVGVAFLVDRSLGRDLSLIAFGVFVVSLVEVSTNIEWGHMLVMGAALIVAVLGPYLASRFWFRDHAVRFPVLTGKRWTKREYGYLVGIVVLGYLILPVYMVSTGVYQNWPAATDAGSIFRLFLGTNALGIWDELFFICTCFALLRRHYGMWTANILQAVIFTSFLWELGFHAWGPLLIFPFALIQGLTFTLTKSLSFVVAVHLLFDFVLFLVLVHAHTREWFPIFLY</sequence>
<organism evidence="3 4">
    <name type="scientific">Labedella gwakjiensis</name>
    <dbReference type="NCBI Taxonomy" id="390269"/>
    <lineage>
        <taxon>Bacteria</taxon>
        <taxon>Bacillati</taxon>
        <taxon>Actinomycetota</taxon>
        <taxon>Actinomycetes</taxon>
        <taxon>Micrococcales</taxon>
        <taxon>Microbacteriaceae</taxon>
        <taxon>Labedella</taxon>
    </lineage>
</organism>
<dbReference type="InterPro" id="IPR003675">
    <property type="entry name" value="Rce1/LyrA-like_dom"/>
</dbReference>
<name>A0A2P8GR53_9MICO</name>
<evidence type="ECO:0000313" key="3">
    <source>
        <dbReference type="EMBL" id="PSL36432.1"/>
    </source>
</evidence>
<protein>
    <recommendedName>
        <fullName evidence="2">CAAX prenyl protease 2/Lysostaphin resistance protein A-like domain-containing protein</fullName>
    </recommendedName>
</protein>
<evidence type="ECO:0000259" key="2">
    <source>
        <dbReference type="Pfam" id="PF02517"/>
    </source>
</evidence>
<proteinExistence type="predicted"/>